<dbReference type="OrthoDB" id="5152952at2759"/>
<sequence length="497" mass="51374">MAQYIRATLLLGALSVAQAKTYGYITEVENYSLLAPCAASAINYNFDRQTYSTNCGDDVGKLQPCICTNSTNLAALTSTVYADLFSSCGEGATEDRNSASTVMDQYCNPNKAATFATPTTNVVNVYPLEIPQITYLPSCAQSGISGAAANVYSICPTAASLWASCACSKSGVVEPLTSIIGKSVRSSCSNGDDVTAALNFFSEYCDMGKGKTTFVPPPGPPGDMTYYITGLSQYVSLRDCAKSGVSEAVFTQTNWKCGKGPQALASCVCLKQGMSLSVSSDLTASVKGYCSSTAAADVSSALALFEFYCSAAAKKVVATALESISETRATGISQTGSRPLGPGQTNGSSPDGSTGGGGGGGLSRGAVIAIAVLASLVGIGIFLAIFFVVRRRHQKAAAETQANDNTAFGDATKPVDGPTPTQSPWSELDSRHEAVPPANEMAVTNHGQGTMTPMHEAASSMVAQPPPSGNYNDGQGWNFGQGTAHEMDAGTRHPNNA</sequence>
<feature type="region of interest" description="Disordered" evidence="1">
    <location>
        <begin position="398"/>
        <end position="497"/>
    </location>
</feature>
<keyword evidence="2" id="KW-0472">Membrane</keyword>
<reference evidence="4 5" key="1">
    <citation type="journal article" date="2015" name="Genome Announc.">
        <title>Draft Genome Sequence and Gene Annotation of the Entomopathogenic Fungus Verticillium hemipterigenum.</title>
        <authorList>
            <person name="Horn F."/>
            <person name="Habel A."/>
            <person name="Scharf D.H."/>
            <person name="Dworschak J."/>
            <person name="Brakhage A.A."/>
            <person name="Guthke R."/>
            <person name="Hertweck C."/>
            <person name="Linde J."/>
        </authorList>
    </citation>
    <scope>NUCLEOTIDE SEQUENCE [LARGE SCALE GENOMIC DNA]</scope>
</reference>
<accession>A0A0A1SUE9</accession>
<feature type="region of interest" description="Disordered" evidence="1">
    <location>
        <begin position="330"/>
        <end position="358"/>
    </location>
</feature>
<evidence type="ECO:0000313" key="5">
    <source>
        <dbReference type="Proteomes" id="UP000039046"/>
    </source>
</evidence>
<keyword evidence="5" id="KW-1185">Reference proteome</keyword>
<proteinExistence type="predicted"/>
<keyword evidence="3" id="KW-0732">Signal</keyword>
<dbReference type="HOGENOM" id="CLU_017868_1_1_1"/>
<keyword evidence="2" id="KW-0812">Transmembrane</keyword>
<evidence type="ECO:0000313" key="4">
    <source>
        <dbReference type="EMBL" id="CEJ81856.1"/>
    </source>
</evidence>
<keyword evidence="2" id="KW-1133">Transmembrane helix</keyword>
<evidence type="ECO:0000256" key="1">
    <source>
        <dbReference type="SAM" id="MobiDB-lite"/>
    </source>
</evidence>
<feature type="signal peptide" evidence="3">
    <location>
        <begin position="1"/>
        <end position="19"/>
    </location>
</feature>
<dbReference type="EMBL" id="CDHN01000001">
    <property type="protein sequence ID" value="CEJ81856.1"/>
    <property type="molecule type" value="Genomic_DNA"/>
</dbReference>
<dbReference type="STRING" id="1531966.A0A0A1SUE9"/>
<feature type="transmembrane region" description="Helical" evidence="2">
    <location>
        <begin position="366"/>
        <end position="389"/>
    </location>
</feature>
<dbReference type="AlphaFoldDB" id="A0A0A1SUE9"/>
<evidence type="ECO:0000256" key="2">
    <source>
        <dbReference type="SAM" id="Phobius"/>
    </source>
</evidence>
<feature type="compositionally biased region" description="Polar residues" evidence="1">
    <location>
        <begin position="469"/>
        <end position="481"/>
    </location>
</feature>
<name>A0A0A1SUE9_9HYPO</name>
<organism evidence="4 5">
    <name type="scientific">[Torrubiella] hemipterigena</name>
    <dbReference type="NCBI Taxonomy" id="1531966"/>
    <lineage>
        <taxon>Eukaryota</taxon>
        <taxon>Fungi</taxon>
        <taxon>Dikarya</taxon>
        <taxon>Ascomycota</taxon>
        <taxon>Pezizomycotina</taxon>
        <taxon>Sordariomycetes</taxon>
        <taxon>Hypocreomycetidae</taxon>
        <taxon>Hypocreales</taxon>
        <taxon>Clavicipitaceae</taxon>
        <taxon>Clavicipitaceae incertae sedis</taxon>
        <taxon>'Torrubiella' clade</taxon>
    </lineage>
</organism>
<dbReference type="Proteomes" id="UP000039046">
    <property type="component" value="Unassembled WGS sequence"/>
</dbReference>
<feature type="chain" id="PRO_5001978971" description="Mid2 domain-containing protein" evidence="3">
    <location>
        <begin position="20"/>
        <end position="497"/>
    </location>
</feature>
<evidence type="ECO:0008006" key="6">
    <source>
        <dbReference type="Google" id="ProtNLM"/>
    </source>
</evidence>
<evidence type="ECO:0000256" key="3">
    <source>
        <dbReference type="SAM" id="SignalP"/>
    </source>
</evidence>
<protein>
    <recommendedName>
        <fullName evidence="6">Mid2 domain-containing protein</fullName>
    </recommendedName>
</protein>
<gene>
    <name evidence="4" type="ORF">VHEMI01965</name>
</gene>